<dbReference type="PROSITE" id="PS00523">
    <property type="entry name" value="SULFATASE_1"/>
    <property type="match status" value="1"/>
</dbReference>
<name>A0A4U1C0I4_9SPHI</name>
<keyword evidence="2" id="KW-0479">Metal-binding</keyword>
<dbReference type="PROSITE" id="PS00149">
    <property type="entry name" value="SULFATASE_2"/>
    <property type="match status" value="1"/>
</dbReference>
<protein>
    <submittedName>
        <fullName evidence="8">N-acetylgalactosamine 6-sulfate sulfatase</fullName>
    </submittedName>
</protein>
<feature type="compositionally biased region" description="Polar residues" evidence="5">
    <location>
        <begin position="288"/>
        <end position="302"/>
    </location>
</feature>
<dbReference type="PROSITE" id="PS51257">
    <property type="entry name" value="PROKAR_LIPOPROTEIN"/>
    <property type="match status" value="1"/>
</dbReference>
<dbReference type="OrthoDB" id="9803751at2"/>
<gene>
    <name evidence="8" type="ORF">FA046_08185</name>
</gene>
<dbReference type="Gene3D" id="3.40.720.10">
    <property type="entry name" value="Alkaline Phosphatase, subunit A"/>
    <property type="match status" value="1"/>
</dbReference>
<feature type="domain" description="Sulfatase N-terminal" evidence="7">
    <location>
        <begin position="28"/>
        <end position="345"/>
    </location>
</feature>
<dbReference type="InterPro" id="IPR017850">
    <property type="entry name" value="Alkaline_phosphatase_core_sf"/>
</dbReference>
<dbReference type="RefSeq" id="WP_136825889.1">
    <property type="nucleotide sequence ID" value="NZ_SWBP01000002.1"/>
</dbReference>
<dbReference type="InterPro" id="IPR000917">
    <property type="entry name" value="Sulfatase_N"/>
</dbReference>
<evidence type="ECO:0000313" key="8">
    <source>
        <dbReference type="EMBL" id="TKB99078.1"/>
    </source>
</evidence>
<evidence type="ECO:0000256" key="6">
    <source>
        <dbReference type="SAM" id="SignalP"/>
    </source>
</evidence>
<evidence type="ECO:0000256" key="1">
    <source>
        <dbReference type="ARBA" id="ARBA00008779"/>
    </source>
</evidence>
<feature type="region of interest" description="Disordered" evidence="5">
    <location>
        <begin position="283"/>
        <end position="302"/>
    </location>
</feature>
<keyword evidence="6" id="KW-0732">Signal</keyword>
<proteinExistence type="inferred from homology"/>
<dbReference type="InterPro" id="IPR050738">
    <property type="entry name" value="Sulfatase"/>
</dbReference>
<comment type="similarity">
    <text evidence="1">Belongs to the sulfatase family.</text>
</comment>
<evidence type="ECO:0000256" key="5">
    <source>
        <dbReference type="SAM" id="MobiDB-lite"/>
    </source>
</evidence>
<reference evidence="8 9" key="1">
    <citation type="submission" date="2019-04" db="EMBL/GenBank/DDBJ databases">
        <title>Pedobacter sp. AR-3-17 sp. nov., isolated from Arctic soil.</title>
        <authorList>
            <person name="Dahal R.H."/>
            <person name="Kim D.-U."/>
        </authorList>
    </citation>
    <scope>NUCLEOTIDE SEQUENCE [LARGE SCALE GENOMIC DNA]</scope>
    <source>
        <strain evidence="8 9">AR-3-17</strain>
    </source>
</reference>
<dbReference type="Pfam" id="PF00884">
    <property type="entry name" value="Sulfatase"/>
    <property type="match status" value="1"/>
</dbReference>
<dbReference type="GO" id="GO:0046872">
    <property type="term" value="F:metal ion binding"/>
    <property type="evidence" value="ECO:0007669"/>
    <property type="project" value="UniProtKB-KW"/>
</dbReference>
<dbReference type="Proteomes" id="UP000308181">
    <property type="component" value="Unassembled WGS sequence"/>
</dbReference>
<sequence length="469" mass="52819">MIKSIYILLFVAAASVGCLQAQSKGNQPNVVVILADDLGYADVGFNGSKDIPTPNIDKIAKNGVIFKNGYVSFAVCGPSRAGLITGRYQDRFGFSRNPLYAPQDASMGLPLTEETMADILKRNGYYSIAIGKWHLGAHPDLHPQKRGFNEFFGFLEGGHHYMPEMWTLQDDTKAKSQNDGYKTKILRNTTPIDEQEYLTDALSREAVSFIDKNAQKPFFIYLAYNAPHTPLQATSKYLDRFNNIQDPKRKTYAAMVSAMDDGIGTVLQKLKEKGLEENTMVVFLSDNGGPTNDNGSNNRPLRGQKSNFWDGGIKVPFAIQWPAKIKSGSVYEKPIISFDILATVVGEINAPINPKKPLDGVNLIPFLSGKNNKAPHDYLFWRGFDRNIMAVRTESDKIVVIPDASQELFKSMKDVSEKNNLIEQDRKTFDLLMERWKIWNKELIDPIFLGLSHDKKYNELNPKRFVFEK</sequence>
<keyword evidence="3" id="KW-0378">Hydrolase</keyword>
<evidence type="ECO:0000259" key="7">
    <source>
        <dbReference type="Pfam" id="PF00884"/>
    </source>
</evidence>
<dbReference type="PANTHER" id="PTHR42693:SF53">
    <property type="entry name" value="ENDO-4-O-SULFATASE"/>
    <property type="match status" value="1"/>
</dbReference>
<dbReference type="GO" id="GO:0004065">
    <property type="term" value="F:arylsulfatase activity"/>
    <property type="evidence" value="ECO:0007669"/>
    <property type="project" value="TreeGrafter"/>
</dbReference>
<dbReference type="SUPFAM" id="SSF53649">
    <property type="entry name" value="Alkaline phosphatase-like"/>
    <property type="match status" value="1"/>
</dbReference>
<feature type="chain" id="PRO_5020936450" evidence="6">
    <location>
        <begin position="22"/>
        <end position="469"/>
    </location>
</feature>
<dbReference type="PANTHER" id="PTHR42693">
    <property type="entry name" value="ARYLSULFATASE FAMILY MEMBER"/>
    <property type="match status" value="1"/>
</dbReference>
<accession>A0A4U1C0I4</accession>
<evidence type="ECO:0000256" key="4">
    <source>
        <dbReference type="ARBA" id="ARBA00022837"/>
    </source>
</evidence>
<keyword evidence="9" id="KW-1185">Reference proteome</keyword>
<keyword evidence="4" id="KW-0106">Calcium</keyword>
<dbReference type="InterPro" id="IPR024607">
    <property type="entry name" value="Sulfatase_CS"/>
</dbReference>
<feature type="signal peptide" evidence="6">
    <location>
        <begin position="1"/>
        <end position="21"/>
    </location>
</feature>
<evidence type="ECO:0000256" key="2">
    <source>
        <dbReference type="ARBA" id="ARBA00022723"/>
    </source>
</evidence>
<evidence type="ECO:0000313" key="9">
    <source>
        <dbReference type="Proteomes" id="UP000308181"/>
    </source>
</evidence>
<dbReference type="EMBL" id="SWBP01000002">
    <property type="protein sequence ID" value="TKB99078.1"/>
    <property type="molecule type" value="Genomic_DNA"/>
</dbReference>
<comment type="caution">
    <text evidence="8">The sequence shown here is derived from an EMBL/GenBank/DDBJ whole genome shotgun (WGS) entry which is preliminary data.</text>
</comment>
<organism evidence="8 9">
    <name type="scientific">Pedobacter cryophilus</name>
    <dbReference type="NCBI Taxonomy" id="2571271"/>
    <lineage>
        <taxon>Bacteria</taxon>
        <taxon>Pseudomonadati</taxon>
        <taxon>Bacteroidota</taxon>
        <taxon>Sphingobacteriia</taxon>
        <taxon>Sphingobacteriales</taxon>
        <taxon>Sphingobacteriaceae</taxon>
        <taxon>Pedobacter</taxon>
    </lineage>
</organism>
<evidence type="ECO:0000256" key="3">
    <source>
        <dbReference type="ARBA" id="ARBA00022801"/>
    </source>
</evidence>
<dbReference type="AlphaFoldDB" id="A0A4U1C0I4"/>